<evidence type="ECO:0000313" key="11">
    <source>
        <dbReference type="EMBL" id="SIS08183.1"/>
    </source>
</evidence>
<dbReference type="GO" id="GO:0005524">
    <property type="term" value="F:ATP binding"/>
    <property type="evidence" value="ECO:0007669"/>
    <property type="project" value="UniProtKB-KW"/>
</dbReference>
<dbReference type="Gene3D" id="1.20.1560.10">
    <property type="entry name" value="ABC transporter type 1, transmembrane domain"/>
    <property type="match status" value="1"/>
</dbReference>
<feature type="transmembrane region" description="Helical" evidence="8">
    <location>
        <begin position="138"/>
        <end position="155"/>
    </location>
</feature>
<evidence type="ECO:0000256" key="4">
    <source>
        <dbReference type="ARBA" id="ARBA00022741"/>
    </source>
</evidence>
<dbReference type="SUPFAM" id="SSF90123">
    <property type="entry name" value="ABC transporter transmembrane region"/>
    <property type="match status" value="1"/>
</dbReference>
<dbReference type="CDD" id="cd03251">
    <property type="entry name" value="ABCC_MsbA"/>
    <property type="match status" value="1"/>
</dbReference>
<evidence type="ECO:0000259" key="10">
    <source>
        <dbReference type="PROSITE" id="PS50929"/>
    </source>
</evidence>
<dbReference type="RefSeq" id="WP_076372471.1">
    <property type="nucleotide sequence ID" value="NZ_FTMX01000012.1"/>
</dbReference>
<evidence type="ECO:0000256" key="8">
    <source>
        <dbReference type="SAM" id="Phobius"/>
    </source>
</evidence>
<dbReference type="InterPro" id="IPR039421">
    <property type="entry name" value="Type_1_exporter"/>
</dbReference>
<dbReference type="Pfam" id="PF00664">
    <property type="entry name" value="ABC_membrane"/>
    <property type="match status" value="1"/>
</dbReference>
<accession>A0A9X8REE8</accession>
<evidence type="ECO:0000256" key="2">
    <source>
        <dbReference type="ARBA" id="ARBA00022448"/>
    </source>
</evidence>
<keyword evidence="3 8" id="KW-0812">Transmembrane</keyword>
<dbReference type="PROSITE" id="PS50893">
    <property type="entry name" value="ABC_TRANSPORTER_2"/>
    <property type="match status" value="1"/>
</dbReference>
<organism evidence="11 12">
    <name type="scientific">Peribacillus simplex</name>
    <dbReference type="NCBI Taxonomy" id="1478"/>
    <lineage>
        <taxon>Bacteria</taxon>
        <taxon>Bacillati</taxon>
        <taxon>Bacillota</taxon>
        <taxon>Bacilli</taxon>
        <taxon>Bacillales</taxon>
        <taxon>Bacillaceae</taxon>
        <taxon>Peribacillus</taxon>
    </lineage>
</organism>
<dbReference type="PROSITE" id="PS00211">
    <property type="entry name" value="ABC_TRANSPORTER_1"/>
    <property type="match status" value="1"/>
</dbReference>
<comment type="caution">
    <text evidence="11">The sequence shown here is derived from an EMBL/GenBank/DDBJ whole genome shotgun (WGS) entry which is preliminary data.</text>
</comment>
<evidence type="ECO:0000259" key="9">
    <source>
        <dbReference type="PROSITE" id="PS50893"/>
    </source>
</evidence>
<dbReference type="PROSITE" id="PS50929">
    <property type="entry name" value="ABC_TM1F"/>
    <property type="match status" value="1"/>
</dbReference>
<evidence type="ECO:0000256" key="7">
    <source>
        <dbReference type="ARBA" id="ARBA00023136"/>
    </source>
</evidence>
<feature type="domain" description="ABC transmembrane type-1" evidence="10">
    <location>
        <begin position="20"/>
        <end position="302"/>
    </location>
</feature>
<sequence>MSTVIKRFLNYYKPYKRLFIIDFSCAVLIAVLELVFPLAVNRIIDDLLPTNNWKYIIIACVALLAIYLLSTLLNFIVSYYGHKLGINIETDLRENLFSKLQKQSFKFFDNNKTGHLVSRMTNDLMDIGEIAHHGPEDLFIAFMTIFGAFFVMFQINWQLAIIVFTVVPFLIVLSVYFSRKMTRAFKMMFGDIANYNARIENNISGIRVVQSFTKEDHEIQLFNRSNSEFRLTKLLAYKIMAWSTSMNFILMKLVALTVLGCGAWYVIHGKMTYGEFVAFIMLSNIFIAPIKQISSILETLPKGYAGFKRYLELVDMFPDIHDVEDAIEVDSVKGDVVFENVSFGYETERTILKDISFSVTAGNTMALVGASGGGKTTLCSLLPRFYDIQSGSIKIDGIDIREYKLTSLRKHIGIVQQDVFLFDGTIRDNIMYGNTEATEAQLNQAIEDAQLNDLIEQLPEGLDTLIGERGVKLSGGQKQRVSIARIFLKNPPILILDEATSALDTETEKAVQKALERLSINRTTLVIAHRLATIKHADRIIVVQNGEIIEQGAHDNLLHQDGAYKNLILAQTV</sequence>
<dbReference type="SMART" id="SM00382">
    <property type="entry name" value="AAA"/>
    <property type="match status" value="1"/>
</dbReference>
<dbReference type="InterPro" id="IPR027417">
    <property type="entry name" value="P-loop_NTPase"/>
</dbReference>
<feature type="domain" description="ABC transporter" evidence="9">
    <location>
        <begin position="336"/>
        <end position="570"/>
    </location>
</feature>
<reference evidence="11 12" key="1">
    <citation type="submission" date="2017-01" db="EMBL/GenBank/DDBJ databases">
        <authorList>
            <person name="Varghese N."/>
            <person name="Submissions S."/>
        </authorList>
    </citation>
    <scope>NUCLEOTIDE SEQUENCE [LARGE SCALE GENOMIC DNA]</scope>
    <source>
        <strain evidence="11 12">RUG2-6</strain>
    </source>
</reference>
<dbReference type="GO" id="GO:0005886">
    <property type="term" value="C:plasma membrane"/>
    <property type="evidence" value="ECO:0007669"/>
    <property type="project" value="UniProtKB-SubCell"/>
</dbReference>
<dbReference type="Pfam" id="PF00005">
    <property type="entry name" value="ABC_tran"/>
    <property type="match status" value="1"/>
</dbReference>
<dbReference type="InterPro" id="IPR036640">
    <property type="entry name" value="ABC1_TM_sf"/>
</dbReference>
<evidence type="ECO:0000256" key="5">
    <source>
        <dbReference type="ARBA" id="ARBA00022840"/>
    </source>
</evidence>
<keyword evidence="4" id="KW-0547">Nucleotide-binding</keyword>
<dbReference type="EMBL" id="FTMX01000012">
    <property type="protein sequence ID" value="SIS08183.1"/>
    <property type="molecule type" value="Genomic_DNA"/>
</dbReference>
<dbReference type="Proteomes" id="UP000185829">
    <property type="component" value="Unassembled WGS sequence"/>
</dbReference>
<dbReference type="GO" id="GO:0015421">
    <property type="term" value="F:ABC-type oligopeptide transporter activity"/>
    <property type="evidence" value="ECO:0007669"/>
    <property type="project" value="TreeGrafter"/>
</dbReference>
<name>A0A9X8REE8_9BACI</name>
<dbReference type="InterPro" id="IPR011527">
    <property type="entry name" value="ABC1_TM_dom"/>
</dbReference>
<dbReference type="PANTHER" id="PTHR43394">
    <property type="entry name" value="ATP-DEPENDENT PERMEASE MDL1, MITOCHONDRIAL"/>
    <property type="match status" value="1"/>
</dbReference>
<evidence type="ECO:0000313" key="12">
    <source>
        <dbReference type="Proteomes" id="UP000185829"/>
    </source>
</evidence>
<dbReference type="InterPro" id="IPR003439">
    <property type="entry name" value="ABC_transporter-like_ATP-bd"/>
</dbReference>
<dbReference type="CDD" id="cd18549">
    <property type="entry name" value="ABC_6TM_YwjA_like"/>
    <property type="match status" value="1"/>
</dbReference>
<keyword evidence="7 8" id="KW-0472">Membrane</keyword>
<keyword evidence="5 11" id="KW-0067">ATP-binding</keyword>
<evidence type="ECO:0000256" key="6">
    <source>
        <dbReference type="ARBA" id="ARBA00022989"/>
    </source>
</evidence>
<comment type="subcellular location">
    <subcellularLocation>
        <location evidence="1">Cell membrane</location>
        <topology evidence="1">Multi-pass membrane protein</topology>
    </subcellularLocation>
</comment>
<feature type="transmembrane region" description="Helical" evidence="8">
    <location>
        <begin position="20"/>
        <end position="40"/>
    </location>
</feature>
<dbReference type="InterPro" id="IPR017871">
    <property type="entry name" value="ABC_transporter-like_CS"/>
</dbReference>
<dbReference type="Gene3D" id="3.40.50.300">
    <property type="entry name" value="P-loop containing nucleotide triphosphate hydrolases"/>
    <property type="match status" value="1"/>
</dbReference>
<keyword evidence="2" id="KW-0813">Transport</keyword>
<evidence type="ECO:0000256" key="3">
    <source>
        <dbReference type="ARBA" id="ARBA00022692"/>
    </source>
</evidence>
<feature type="transmembrane region" description="Helical" evidence="8">
    <location>
        <begin position="55"/>
        <end position="77"/>
    </location>
</feature>
<proteinExistence type="predicted"/>
<evidence type="ECO:0000256" key="1">
    <source>
        <dbReference type="ARBA" id="ARBA00004651"/>
    </source>
</evidence>
<protein>
    <submittedName>
        <fullName evidence="11">ATP-binding cassette, subfamily B</fullName>
    </submittedName>
</protein>
<feature type="transmembrane region" description="Helical" evidence="8">
    <location>
        <begin position="248"/>
        <end position="267"/>
    </location>
</feature>
<dbReference type="InterPro" id="IPR003593">
    <property type="entry name" value="AAA+_ATPase"/>
</dbReference>
<gene>
    <name evidence="11" type="ORF">SAMN05878482_11260</name>
</gene>
<feature type="transmembrane region" description="Helical" evidence="8">
    <location>
        <begin position="161"/>
        <end position="178"/>
    </location>
</feature>
<dbReference type="FunFam" id="3.40.50.300:FF:000287">
    <property type="entry name" value="Multidrug ABC transporter ATP-binding protein"/>
    <property type="match status" value="1"/>
</dbReference>
<dbReference type="PANTHER" id="PTHR43394:SF1">
    <property type="entry name" value="ATP-BINDING CASSETTE SUB-FAMILY B MEMBER 10, MITOCHONDRIAL"/>
    <property type="match status" value="1"/>
</dbReference>
<keyword evidence="6 8" id="KW-1133">Transmembrane helix</keyword>
<dbReference type="AlphaFoldDB" id="A0A9X8REE8"/>
<dbReference type="SUPFAM" id="SSF52540">
    <property type="entry name" value="P-loop containing nucleoside triphosphate hydrolases"/>
    <property type="match status" value="1"/>
</dbReference>
<dbReference type="GO" id="GO:0016887">
    <property type="term" value="F:ATP hydrolysis activity"/>
    <property type="evidence" value="ECO:0007669"/>
    <property type="project" value="InterPro"/>
</dbReference>